<dbReference type="InterPro" id="IPR036249">
    <property type="entry name" value="Thioredoxin-like_sf"/>
</dbReference>
<dbReference type="EMBL" id="CP015401">
    <property type="protein sequence ID" value="ANU57931.1"/>
    <property type="molecule type" value="Genomic_DNA"/>
</dbReference>
<dbReference type="Gene3D" id="3.40.30.10">
    <property type="entry name" value="Glutaredoxin"/>
    <property type="match status" value="1"/>
</dbReference>
<organism evidence="2 3">
    <name type="scientific">Bacteroides caecimuris</name>
    <dbReference type="NCBI Taxonomy" id="1796613"/>
    <lineage>
        <taxon>Bacteria</taxon>
        <taxon>Pseudomonadati</taxon>
        <taxon>Bacteroidota</taxon>
        <taxon>Bacteroidia</taxon>
        <taxon>Bacteroidales</taxon>
        <taxon>Bacteroidaceae</taxon>
        <taxon>Bacteroides</taxon>
    </lineage>
</organism>
<evidence type="ECO:0008006" key="4">
    <source>
        <dbReference type="Google" id="ProtNLM"/>
    </source>
</evidence>
<keyword evidence="3" id="KW-1185">Reference proteome</keyword>
<dbReference type="PANTHER" id="PTHR37833:SF1">
    <property type="entry name" value="SIGNAL PEPTIDE PROTEIN"/>
    <property type="match status" value="1"/>
</dbReference>
<dbReference type="Proteomes" id="UP000092631">
    <property type="component" value="Chromosome"/>
</dbReference>
<dbReference type="OrthoDB" id="1449040at2"/>
<proteinExistence type="predicted"/>
<dbReference type="InterPro" id="IPR013783">
    <property type="entry name" value="Ig-like_fold"/>
</dbReference>
<dbReference type="Pfam" id="PF07610">
    <property type="entry name" value="DUF1573"/>
    <property type="match status" value="1"/>
</dbReference>
<dbReference type="RefSeq" id="WP_065538729.1">
    <property type="nucleotide sequence ID" value="NZ_CAPDLJ010000037.1"/>
</dbReference>
<dbReference type="AlphaFoldDB" id="A0A1C7H1T7"/>
<evidence type="ECO:0000313" key="1">
    <source>
        <dbReference type="EMBL" id="ANU57758.1"/>
    </source>
</evidence>
<dbReference type="EMBL" id="CP015401">
    <property type="protein sequence ID" value="ANU57758.1"/>
    <property type="molecule type" value="Genomic_DNA"/>
</dbReference>
<evidence type="ECO:0000313" key="2">
    <source>
        <dbReference type="EMBL" id="ANU57931.1"/>
    </source>
</evidence>
<dbReference type="GeneID" id="82187548"/>
<sequence length="289" mass="32905">MKYIIAILLLFLVSCKDNKREHALNVLQNWNSKELIFPSELYFTINGKDSVDYSVSSQSQYKVVVYVDSVGCTSCKLRLPAWKSFMSQVDSLASNSVQFLFFFFPKNKTEISNILVTDRFKYPVCIDEQDSLNILNHIPTEMMFQTFLLNKKNKVVAIGNPVHNPKIRELYLAIITGKSHSAKVDDKLLTTAVLSTSQLNMGIFDWKQEQLVEFSFTNSGDNPFVVEEIYTSCGCTTVEYSKEPIQPSGNLKVKVKYKAERPEHFNKTITVYCNAEDSPFHLKISGTAK</sequence>
<evidence type="ECO:0000313" key="3">
    <source>
        <dbReference type="Proteomes" id="UP000092631"/>
    </source>
</evidence>
<dbReference type="Gene3D" id="2.60.40.10">
    <property type="entry name" value="Immunoglobulins"/>
    <property type="match status" value="1"/>
</dbReference>
<dbReference type="PANTHER" id="PTHR37833">
    <property type="entry name" value="LIPOPROTEIN-RELATED"/>
    <property type="match status" value="1"/>
</dbReference>
<dbReference type="InterPro" id="IPR011467">
    <property type="entry name" value="DUF1573"/>
</dbReference>
<name>A0A1C7H1T7_9BACE</name>
<reference evidence="2" key="2">
    <citation type="submission" date="2017-04" db="EMBL/GenBank/DDBJ databases">
        <title>Complete Genome Sequences of Twelve Strains of a Stable Defined Moderately Diverse Mouse Microbiota 2 (sDMDMm2).</title>
        <authorList>
            <person name="Uchimura Y."/>
            <person name="Wyss M."/>
            <person name="Brugiroux S."/>
            <person name="Limenitakis J.P."/>
            <person name="Stecher B."/>
            <person name="McCoy K.D."/>
            <person name="Macpherson A.J."/>
        </authorList>
    </citation>
    <scope>NUCLEOTIDE SEQUENCE</scope>
    <source>
        <strain evidence="2">I48</strain>
    </source>
</reference>
<accession>A0A1C7H1T7</accession>
<dbReference type="PROSITE" id="PS51257">
    <property type="entry name" value="PROKAR_LIPOPROTEIN"/>
    <property type="match status" value="1"/>
</dbReference>
<gene>
    <name evidence="1" type="ORF">A4V03_09415</name>
    <name evidence="2" type="ORF">A4V03_10375</name>
</gene>
<dbReference type="SUPFAM" id="SSF52833">
    <property type="entry name" value="Thioredoxin-like"/>
    <property type="match status" value="1"/>
</dbReference>
<reference evidence="3" key="1">
    <citation type="submission" date="2016-04" db="EMBL/GenBank/DDBJ databases">
        <title>Complete Genome Sequences of Twelve Strains of a Stable Defined Moderately Diverse Mouse Microbiota 2 (sDMDMm2).</title>
        <authorList>
            <person name="Uchimura Y."/>
            <person name="Wyss M."/>
            <person name="Brugiroux S."/>
            <person name="Limenitakis J.P."/>
            <person name="Stecher B."/>
            <person name="McCoy K.D."/>
            <person name="Macpherson A.J."/>
        </authorList>
    </citation>
    <scope>NUCLEOTIDE SEQUENCE [LARGE SCALE GENOMIC DNA]</scope>
    <source>
        <strain evidence="1 3">I48</strain>
    </source>
</reference>
<dbReference type="KEGG" id="bcae:A4V03_10375"/>
<dbReference type="KEGG" id="bcae:A4V03_09415"/>
<protein>
    <recommendedName>
        <fullName evidence="4">DUF1573 domain-containing protein</fullName>
    </recommendedName>
</protein>